<accession>A0A370HRA1</accession>
<feature type="compositionally biased region" description="Acidic residues" evidence="1">
    <location>
        <begin position="73"/>
        <end position="85"/>
    </location>
</feature>
<sequence>MHKLIMVWLMGAAVLALSPFDTGRAQSADEQAAGAEARIEQIQAILDDEDEGLTDDELNDDQDAPDSQGDTGDPWDQEDPDDPSDEAGSSREWGTPT</sequence>
<feature type="region of interest" description="Disordered" evidence="1">
    <location>
        <begin position="47"/>
        <end position="97"/>
    </location>
</feature>
<evidence type="ECO:0000256" key="1">
    <source>
        <dbReference type="SAM" id="MobiDB-lite"/>
    </source>
</evidence>
<dbReference type="RefSeq" id="WP_114769250.1">
    <property type="nucleotide sequence ID" value="NZ_QQBB01000002.1"/>
</dbReference>
<protein>
    <submittedName>
        <fullName evidence="2">Uncharacterized protein</fullName>
    </submittedName>
</protein>
<keyword evidence="3" id="KW-1185">Reference proteome</keyword>
<evidence type="ECO:0000313" key="2">
    <source>
        <dbReference type="EMBL" id="RDI61076.1"/>
    </source>
</evidence>
<dbReference type="AlphaFoldDB" id="A0A370HRA1"/>
<gene>
    <name evidence="2" type="ORF">DES45_102470</name>
</gene>
<name>A0A370HRA1_9HYPH</name>
<evidence type="ECO:0000313" key="3">
    <source>
        <dbReference type="Proteomes" id="UP000254925"/>
    </source>
</evidence>
<dbReference type="EMBL" id="QQBB01000002">
    <property type="protein sequence ID" value="RDI61076.1"/>
    <property type="molecule type" value="Genomic_DNA"/>
</dbReference>
<proteinExistence type="predicted"/>
<comment type="caution">
    <text evidence="2">The sequence shown here is derived from an EMBL/GenBank/DDBJ whole genome shotgun (WGS) entry which is preliminary data.</text>
</comment>
<organism evidence="2 3">
    <name type="scientific">Microvirga subterranea</name>
    <dbReference type="NCBI Taxonomy" id="186651"/>
    <lineage>
        <taxon>Bacteria</taxon>
        <taxon>Pseudomonadati</taxon>
        <taxon>Pseudomonadota</taxon>
        <taxon>Alphaproteobacteria</taxon>
        <taxon>Hyphomicrobiales</taxon>
        <taxon>Methylobacteriaceae</taxon>
        <taxon>Microvirga</taxon>
    </lineage>
</organism>
<feature type="compositionally biased region" description="Acidic residues" evidence="1">
    <location>
        <begin position="47"/>
        <end position="64"/>
    </location>
</feature>
<reference evidence="2 3" key="1">
    <citation type="submission" date="2018-07" db="EMBL/GenBank/DDBJ databases">
        <title>Genomic Encyclopedia of Type Strains, Phase IV (KMG-IV): sequencing the most valuable type-strain genomes for metagenomic binning, comparative biology and taxonomic classification.</title>
        <authorList>
            <person name="Goeker M."/>
        </authorList>
    </citation>
    <scope>NUCLEOTIDE SEQUENCE [LARGE SCALE GENOMIC DNA]</scope>
    <source>
        <strain evidence="2 3">DSM 14364</strain>
    </source>
</reference>
<dbReference type="Proteomes" id="UP000254925">
    <property type="component" value="Unassembled WGS sequence"/>
</dbReference>